<dbReference type="GO" id="GO:0003924">
    <property type="term" value="F:GTPase activity"/>
    <property type="evidence" value="ECO:0007669"/>
    <property type="project" value="InterPro"/>
</dbReference>
<keyword evidence="9" id="KW-1185">Reference proteome</keyword>
<accession>A0A8B6FNN1</accession>
<keyword evidence="3" id="KW-0488">Methylation</keyword>
<keyword evidence="4" id="KW-0342">GTP-binding</keyword>
<dbReference type="AlphaFoldDB" id="A0A8B6FNN1"/>
<dbReference type="PANTHER" id="PTHR46149:SF7">
    <property type="entry name" value="GTP-BINDING PROTEIN DI-RAS2"/>
    <property type="match status" value="1"/>
</dbReference>
<dbReference type="InterPro" id="IPR001806">
    <property type="entry name" value="Small_GTPase"/>
</dbReference>
<comment type="subcellular location">
    <subcellularLocation>
        <location evidence="1">Cell membrane</location>
        <topology evidence="1">Lipid-anchor</topology>
    </subcellularLocation>
</comment>
<keyword evidence="4" id="KW-0547">Nucleotide-binding</keyword>
<keyword evidence="2" id="KW-1003">Cell membrane</keyword>
<name>A0A8B6FNN1_MYTGA</name>
<comment type="similarity">
    <text evidence="7">Belongs to the small GTPase superfamily. RasD family.</text>
</comment>
<proteinExistence type="inferred from homology"/>
<evidence type="ECO:0000256" key="2">
    <source>
        <dbReference type="ARBA" id="ARBA00022475"/>
    </source>
</evidence>
<dbReference type="SMART" id="SM00174">
    <property type="entry name" value="RHO"/>
    <property type="match status" value="1"/>
</dbReference>
<gene>
    <name evidence="8" type="ORF">MGAL_10B012171</name>
</gene>
<evidence type="ECO:0000256" key="1">
    <source>
        <dbReference type="ARBA" id="ARBA00004193"/>
    </source>
</evidence>
<evidence type="ECO:0000256" key="6">
    <source>
        <dbReference type="ARBA" id="ARBA00023288"/>
    </source>
</evidence>
<evidence type="ECO:0000313" key="9">
    <source>
        <dbReference type="Proteomes" id="UP000596742"/>
    </source>
</evidence>
<dbReference type="PROSITE" id="PS51421">
    <property type="entry name" value="RAS"/>
    <property type="match status" value="1"/>
</dbReference>
<dbReference type="GO" id="GO:0005525">
    <property type="term" value="F:GTP binding"/>
    <property type="evidence" value="ECO:0007669"/>
    <property type="project" value="UniProtKB-KW"/>
</dbReference>
<evidence type="ECO:0000256" key="4">
    <source>
        <dbReference type="ARBA" id="ARBA00023134"/>
    </source>
</evidence>
<dbReference type="SMART" id="SM00173">
    <property type="entry name" value="RAS"/>
    <property type="match status" value="1"/>
</dbReference>
<keyword evidence="6" id="KW-0449">Lipoprotein</keyword>
<dbReference type="Pfam" id="PF00071">
    <property type="entry name" value="Ras"/>
    <property type="match status" value="1"/>
</dbReference>
<organism evidence="8 9">
    <name type="scientific">Mytilus galloprovincialis</name>
    <name type="common">Mediterranean mussel</name>
    <dbReference type="NCBI Taxonomy" id="29158"/>
    <lineage>
        <taxon>Eukaryota</taxon>
        <taxon>Metazoa</taxon>
        <taxon>Spiralia</taxon>
        <taxon>Lophotrochozoa</taxon>
        <taxon>Mollusca</taxon>
        <taxon>Bivalvia</taxon>
        <taxon>Autobranchia</taxon>
        <taxon>Pteriomorphia</taxon>
        <taxon>Mytilida</taxon>
        <taxon>Mytiloidea</taxon>
        <taxon>Mytilidae</taxon>
        <taxon>Mytilinae</taxon>
        <taxon>Mytilus</taxon>
    </lineage>
</organism>
<dbReference type="EMBL" id="UYJE01007053">
    <property type="protein sequence ID" value="VDI51431.1"/>
    <property type="molecule type" value="Genomic_DNA"/>
</dbReference>
<dbReference type="GO" id="GO:0005886">
    <property type="term" value="C:plasma membrane"/>
    <property type="evidence" value="ECO:0007669"/>
    <property type="project" value="UniProtKB-SubCell"/>
</dbReference>
<protein>
    <submittedName>
        <fullName evidence="8">Uncharacterized protein</fullName>
    </submittedName>
</protein>
<dbReference type="InterPro" id="IPR027417">
    <property type="entry name" value="P-loop_NTPase"/>
</dbReference>
<dbReference type="OrthoDB" id="265044at2759"/>
<sequence>MACLGSGGVGKTSIIKQYLYETHSEDHNETVEETYIQTYNINGDNKRIDFIDTAAGFVFPEMQKIYIARAVGFILVYSINDAMSFELVKIIWKQIKSVRQNILSIPCVIVGNKVDMENNRQVETFDALEWAYNENLGGCFVEVSARDNNGIKNAFDILLEQLGNTRSEQTGPFRMRSTSFTRHQSAADIKKKILQRNAKMKANYDMVSPSSKCFQNLVFDNYQEKKVYRLITPQRKHALCHDNQHVYRPRSYTWAHIVKRQRNSSLKVVRSNSMSVENSFFMEQTKVASNIRNTNLLDCQDEQSLQQDDQCHDKQSSTKTSLFMVKCVLQLCRKLRGKTIK</sequence>
<evidence type="ECO:0000256" key="5">
    <source>
        <dbReference type="ARBA" id="ARBA00023136"/>
    </source>
</evidence>
<dbReference type="Proteomes" id="UP000596742">
    <property type="component" value="Unassembled WGS sequence"/>
</dbReference>
<dbReference type="SUPFAM" id="SSF52540">
    <property type="entry name" value="P-loop containing nucleoside triphosphate hydrolases"/>
    <property type="match status" value="1"/>
</dbReference>
<dbReference type="InterPro" id="IPR005225">
    <property type="entry name" value="Small_GTP-bd"/>
</dbReference>
<dbReference type="SMART" id="SM00175">
    <property type="entry name" value="RAB"/>
    <property type="match status" value="1"/>
</dbReference>
<reference evidence="8" key="1">
    <citation type="submission" date="2018-11" db="EMBL/GenBank/DDBJ databases">
        <authorList>
            <person name="Alioto T."/>
            <person name="Alioto T."/>
        </authorList>
    </citation>
    <scope>NUCLEOTIDE SEQUENCE</scope>
</reference>
<dbReference type="Gene3D" id="3.40.50.300">
    <property type="entry name" value="P-loop containing nucleotide triphosphate hydrolases"/>
    <property type="match status" value="1"/>
</dbReference>
<dbReference type="PRINTS" id="PR00449">
    <property type="entry name" value="RASTRNSFRMNG"/>
</dbReference>
<evidence type="ECO:0000256" key="3">
    <source>
        <dbReference type="ARBA" id="ARBA00022481"/>
    </source>
</evidence>
<comment type="caution">
    <text evidence="8">The sequence shown here is derived from an EMBL/GenBank/DDBJ whole genome shotgun (WGS) entry which is preliminary data.</text>
</comment>
<evidence type="ECO:0000256" key="7">
    <source>
        <dbReference type="ARBA" id="ARBA00038061"/>
    </source>
</evidence>
<dbReference type="InterPro" id="IPR052236">
    <property type="entry name" value="Small_GTPase_RasD"/>
</dbReference>
<evidence type="ECO:0000313" key="8">
    <source>
        <dbReference type="EMBL" id="VDI51431.1"/>
    </source>
</evidence>
<dbReference type="NCBIfam" id="TIGR00231">
    <property type="entry name" value="small_GTP"/>
    <property type="match status" value="1"/>
</dbReference>
<keyword evidence="5" id="KW-0472">Membrane</keyword>
<dbReference type="PANTHER" id="PTHR46149">
    <property type="entry name" value="MIP08469P"/>
    <property type="match status" value="1"/>
</dbReference>
<dbReference type="PROSITE" id="PS51419">
    <property type="entry name" value="RAB"/>
    <property type="match status" value="1"/>
</dbReference>